<dbReference type="EMBL" id="UZAG01017079">
    <property type="protein sequence ID" value="VDO32713.1"/>
    <property type="molecule type" value="Genomic_DNA"/>
</dbReference>
<name>A0A0R3QV81_9BILA</name>
<evidence type="ECO:0000313" key="3">
    <source>
        <dbReference type="WBParaSite" id="BTMF_0001163301-mRNA-1"/>
    </source>
</evidence>
<proteinExistence type="predicted"/>
<organism evidence="3">
    <name type="scientific">Brugia timori</name>
    <dbReference type="NCBI Taxonomy" id="42155"/>
    <lineage>
        <taxon>Eukaryota</taxon>
        <taxon>Metazoa</taxon>
        <taxon>Ecdysozoa</taxon>
        <taxon>Nematoda</taxon>
        <taxon>Chromadorea</taxon>
        <taxon>Rhabditida</taxon>
        <taxon>Spirurina</taxon>
        <taxon>Spiruromorpha</taxon>
        <taxon>Filarioidea</taxon>
        <taxon>Onchocercidae</taxon>
        <taxon>Brugia</taxon>
    </lineage>
</organism>
<sequence length="57" mass="6872">MLIECQYQYAKMCGMNEWCRNDFVLTSLDHVHWSRNVHISFVHHSMLLVIWSIMGFL</sequence>
<accession>A0A0R3QV81</accession>
<reference evidence="3" key="1">
    <citation type="submission" date="2017-02" db="UniProtKB">
        <authorList>
            <consortium name="WormBaseParasite"/>
        </authorList>
    </citation>
    <scope>IDENTIFICATION</scope>
</reference>
<protein>
    <submittedName>
        <fullName evidence="3">Ovule protein</fullName>
    </submittedName>
</protein>
<dbReference type="Proteomes" id="UP000280834">
    <property type="component" value="Unassembled WGS sequence"/>
</dbReference>
<reference evidence="1 2" key="2">
    <citation type="submission" date="2018-11" db="EMBL/GenBank/DDBJ databases">
        <authorList>
            <consortium name="Pathogen Informatics"/>
        </authorList>
    </citation>
    <scope>NUCLEOTIDE SEQUENCE [LARGE SCALE GENOMIC DNA]</scope>
</reference>
<evidence type="ECO:0000313" key="1">
    <source>
        <dbReference type="EMBL" id="VDO32713.1"/>
    </source>
</evidence>
<gene>
    <name evidence="1" type="ORF">BTMF_LOCUS9667</name>
</gene>
<evidence type="ECO:0000313" key="2">
    <source>
        <dbReference type="Proteomes" id="UP000280834"/>
    </source>
</evidence>
<keyword evidence="2" id="KW-1185">Reference proteome</keyword>
<dbReference type="AlphaFoldDB" id="A0A0R3QV81"/>
<dbReference type="WBParaSite" id="BTMF_0001163301-mRNA-1">
    <property type="protein sequence ID" value="BTMF_0001163301-mRNA-1"/>
    <property type="gene ID" value="BTMF_0001163301"/>
</dbReference>